<evidence type="ECO:0008006" key="3">
    <source>
        <dbReference type="Google" id="ProtNLM"/>
    </source>
</evidence>
<comment type="caution">
    <text evidence="1">The sequence shown here is derived from an EMBL/GenBank/DDBJ whole genome shotgun (WGS) entry which is preliminary data.</text>
</comment>
<dbReference type="EMBL" id="JACHJL010000007">
    <property type="protein sequence ID" value="MBB5936368.1"/>
    <property type="molecule type" value="Genomic_DNA"/>
</dbReference>
<organism evidence="1 2">
    <name type="scientific">Streptomyces zagrosensis</name>
    <dbReference type="NCBI Taxonomy" id="1042984"/>
    <lineage>
        <taxon>Bacteria</taxon>
        <taxon>Bacillati</taxon>
        <taxon>Actinomycetota</taxon>
        <taxon>Actinomycetes</taxon>
        <taxon>Kitasatosporales</taxon>
        <taxon>Streptomycetaceae</taxon>
        <taxon>Streptomyces</taxon>
    </lineage>
</organism>
<sequence>MHLLEKYGNWRGLHDRLRRRALDGSGERMFTARVAQADANEDRRAVQTTYRWMAPSPSATA</sequence>
<gene>
    <name evidence="1" type="ORF">FHS42_003443</name>
</gene>
<keyword evidence="2" id="KW-1185">Reference proteome</keyword>
<accession>A0A7W9Q9Z2</accession>
<evidence type="ECO:0000313" key="2">
    <source>
        <dbReference type="Proteomes" id="UP000588098"/>
    </source>
</evidence>
<proteinExistence type="predicted"/>
<protein>
    <recommendedName>
        <fullName evidence="3">Transposase</fullName>
    </recommendedName>
</protein>
<evidence type="ECO:0000313" key="1">
    <source>
        <dbReference type="EMBL" id="MBB5936368.1"/>
    </source>
</evidence>
<reference evidence="1 2" key="1">
    <citation type="submission" date="2020-08" db="EMBL/GenBank/DDBJ databases">
        <title>Genomic Encyclopedia of Type Strains, Phase III (KMG-III): the genomes of soil and plant-associated and newly described type strains.</title>
        <authorList>
            <person name="Whitman W."/>
        </authorList>
    </citation>
    <scope>NUCLEOTIDE SEQUENCE [LARGE SCALE GENOMIC DNA]</scope>
    <source>
        <strain evidence="1 2">CECT 8305</strain>
    </source>
</reference>
<dbReference type="Proteomes" id="UP000588098">
    <property type="component" value="Unassembled WGS sequence"/>
</dbReference>
<dbReference type="AlphaFoldDB" id="A0A7W9Q9Z2"/>
<name>A0A7W9Q9Z2_9ACTN</name>